<dbReference type="GO" id="GO:0006355">
    <property type="term" value="P:regulation of DNA-templated transcription"/>
    <property type="evidence" value="ECO:0007669"/>
    <property type="project" value="InterPro"/>
</dbReference>
<evidence type="ECO:0000313" key="8">
    <source>
        <dbReference type="EMBL" id="AJR02324.1"/>
    </source>
</evidence>
<dbReference type="PROSITE" id="PS00622">
    <property type="entry name" value="HTH_LUXR_1"/>
    <property type="match status" value="1"/>
</dbReference>
<dbReference type="PATRIC" id="fig|1454006.5.peg.67"/>
<evidence type="ECO:0000256" key="6">
    <source>
        <dbReference type="SAM" id="SignalP"/>
    </source>
</evidence>
<keyword evidence="4" id="KW-0175">Coiled coil</keyword>
<evidence type="ECO:0000259" key="7">
    <source>
        <dbReference type="PROSITE" id="PS50043"/>
    </source>
</evidence>
<evidence type="ECO:0000313" key="9">
    <source>
        <dbReference type="Proteomes" id="UP000032229"/>
    </source>
</evidence>
<dbReference type="InterPro" id="IPR000792">
    <property type="entry name" value="Tscrpt_reg_LuxR_C"/>
</dbReference>
<feature type="transmembrane region" description="Helical" evidence="5">
    <location>
        <begin position="258"/>
        <end position="278"/>
    </location>
</feature>
<keyword evidence="5" id="KW-1133">Transmembrane helix</keyword>
<dbReference type="CDD" id="cd06170">
    <property type="entry name" value="LuxR_C_like"/>
    <property type="match status" value="1"/>
</dbReference>
<dbReference type="GO" id="GO:0003677">
    <property type="term" value="F:DNA binding"/>
    <property type="evidence" value="ECO:0007669"/>
    <property type="project" value="UniProtKB-KW"/>
</dbReference>
<sequence length="351" mass="41350">MRKKLIFVLLILMTLKAEAQFSFSGHIDNKEWHNNVYLSVIDDYRKISGLYFEQIIAKVNTDSLGYFEFTGNQLENENRIYRIHVDNCFNNQDNKTHFDGYCDDSKEVIFIAKNNDTIVFPFTFDKQMFCDIKSTNEKATVFARVDSLKDVMKFAFSEFRSEANRKLNNKKWFNTLQNFGDQLNEPLADLYIYSFLSDRRNELHEHYLEDLKSNNYYDKLLENLNKVYPNSTYATQYKNELNSDKFIINKVSNSGFNWFYIIVPLLIISVILNVWLLISSKNNKSKQVTETKEQLTKQEQNVLNLLLEDKSNKDIADALFISLSTVKTHINNIYRKLNVQSREETKSLFNS</sequence>
<dbReference type="STRING" id="1454006.AW14_00370"/>
<dbReference type="PROSITE" id="PS50043">
    <property type="entry name" value="HTH_LUXR_2"/>
    <property type="match status" value="1"/>
</dbReference>
<dbReference type="InterPro" id="IPR036388">
    <property type="entry name" value="WH-like_DNA-bd_sf"/>
</dbReference>
<dbReference type="InterPro" id="IPR016032">
    <property type="entry name" value="Sig_transdc_resp-reg_C-effctor"/>
</dbReference>
<dbReference type="SUPFAM" id="SSF46894">
    <property type="entry name" value="C-terminal effector domain of the bipartite response regulators"/>
    <property type="match status" value="1"/>
</dbReference>
<dbReference type="AlphaFoldDB" id="A0A0C5WAF4"/>
<feature type="domain" description="HTH luxR-type" evidence="7">
    <location>
        <begin position="288"/>
        <end position="351"/>
    </location>
</feature>
<organism evidence="8 9">
    <name type="scientific">Siansivirga zeaxanthinifaciens CC-SAMT-1</name>
    <dbReference type="NCBI Taxonomy" id="1454006"/>
    <lineage>
        <taxon>Bacteria</taxon>
        <taxon>Pseudomonadati</taxon>
        <taxon>Bacteroidota</taxon>
        <taxon>Flavobacteriia</taxon>
        <taxon>Flavobacteriales</taxon>
        <taxon>Flavobacteriaceae</taxon>
        <taxon>Siansivirga</taxon>
    </lineage>
</organism>
<accession>A0A0C5WAF4</accession>
<dbReference type="RefSeq" id="WP_044637003.1">
    <property type="nucleotide sequence ID" value="NZ_CP007202.1"/>
</dbReference>
<evidence type="ECO:0000256" key="3">
    <source>
        <dbReference type="ARBA" id="ARBA00023163"/>
    </source>
</evidence>
<name>A0A0C5WAF4_9FLAO</name>
<dbReference type="Gene3D" id="1.10.10.10">
    <property type="entry name" value="Winged helix-like DNA-binding domain superfamily/Winged helix DNA-binding domain"/>
    <property type="match status" value="1"/>
</dbReference>
<dbReference type="EMBL" id="CP007202">
    <property type="protein sequence ID" value="AJR02324.1"/>
    <property type="molecule type" value="Genomic_DNA"/>
</dbReference>
<keyword evidence="5" id="KW-0812">Transmembrane</keyword>
<proteinExistence type="predicted"/>
<evidence type="ECO:0000256" key="4">
    <source>
        <dbReference type="SAM" id="Coils"/>
    </source>
</evidence>
<keyword evidence="9" id="KW-1185">Reference proteome</keyword>
<dbReference type="Proteomes" id="UP000032229">
    <property type="component" value="Chromosome"/>
</dbReference>
<protein>
    <submittedName>
        <fullName evidence="8">Transcriptional regulator</fullName>
    </submittedName>
</protein>
<keyword evidence="6" id="KW-0732">Signal</keyword>
<evidence type="ECO:0000256" key="2">
    <source>
        <dbReference type="ARBA" id="ARBA00023125"/>
    </source>
</evidence>
<dbReference type="PANTHER" id="PTHR44688:SF16">
    <property type="entry name" value="DNA-BINDING TRANSCRIPTIONAL ACTIVATOR DEVR_DOSR"/>
    <property type="match status" value="1"/>
</dbReference>
<keyword evidence="1" id="KW-0805">Transcription regulation</keyword>
<keyword evidence="5" id="KW-0472">Membrane</keyword>
<dbReference type="PRINTS" id="PR00038">
    <property type="entry name" value="HTHLUXR"/>
</dbReference>
<feature type="chain" id="PRO_5002183974" evidence="6">
    <location>
        <begin position="20"/>
        <end position="351"/>
    </location>
</feature>
<dbReference type="KEGG" id="sze:AW14_00370"/>
<gene>
    <name evidence="8" type="ORF">AW14_00370</name>
</gene>
<dbReference type="SMART" id="SM00421">
    <property type="entry name" value="HTH_LUXR"/>
    <property type="match status" value="1"/>
</dbReference>
<dbReference type="HOGENOM" id="CLU_798804_0_0_10"/>
<feature type="signal peptide" evidence="6">
    <location>
        <begin position="1"/>
        <end position="19"/>
    </location>
</feature>
<keyword evidence="2" id="KW-0238">DNA-binding</keyword>
<dbReference type="PANTHER" id="PTHR44688">
    <property type="entry name" value="DNA-BINDING TRANSCRIPTIONAL ACTIVATOR DEVR_DOSR"/>
    <property type="match status" value="1"/>
</dbReference>
<evidence type="ECO:0000256" key="1">
    <source>
        <dbReference type="ARBA" id="ARBA00023015"/>
    </source>
</evidence>
<feature type="coiled-coil region" evidence="4">
    <location>
        <begin position="278"/>
        <end position="308"/>
    </location>
</feature>
<keyword evidence="3" id="KW-0804">Transcription</keyword>
<dbReference type="Pfam" id="PF00196">
    <property type="entry name" value="GerE"/>
    <property type="match status" value="1"/>
</dbReference>
<evidence type="ECO:0000256" key="5">
    <source>
        <dbReference type="SAM" id="Phobius"/>
    </source>
</evidence>
<reference evidence="8 9" key="1">
    <citation type="submission" date="2014-02" db="EMBL/GenBank/DDBJ databases">
        <authorList>
            <person name="Young C.-C."/>
            <person name="Hameed A."/>
            <person name="Huang H.-C."/>
            <person name="Shahina M."/>
        </authorList>
    </citation>
    <scope>NUCLEOTIDE SEQUENCE [LARGE SCALE GENOMIC DNA]</scope>
    <source>
        <strain evidence="8 9">CC-SAMT-1</strain>
    </source>
</reference>